<reference evidence="7" key="1">
    <citation type="submission" date="2020-07" db="EMBL/GenBank/DDBJ databases">
        <title>Huge and variable diversity of episymbiotic CPR bacteria and DPANN archaea in groundwater ecosystems.</title>
        <authorList>
            <person name="He C.Y."/>
            <person name="Keren R."/>
            <person name="Whittaker M."/>
            <person name="Farag I.F."/>
            <person name="Doudna J."/>
            <person name="Cate J.H.D."/>
            <person name="Banfield J.F."/>
        </authorList>
    </citation>
    <scope>NUCLEOTIDE SEQUENCE</scope>
    <source>
        <strain evidence="7">NC_groundwater_1860_Pr3_B-0.1um_51_7</strain>
    </source>
</reference>
<comment type="subcellular location">
    <subcellularLocation>
        <location evidence="1">Membrane</location>
    </subcellularLocation>
</comment>
<evidence type="ECO:0000313" key="7">
    <source>
        <dbReference type="EMBL" id="MBI5078734.1"/>
    </source>
</evidence>
<dbReference type="PANTHER" id="PTHR12815">
    <property type="entry name" value="SORTING AND ASSEMBLY MACHINERY SAMM50 PROTEIN FAMILY MEMBER"/>
    <property type="match status" value="1"/>
</dbReference>
<evidence type="ECO:0000313" key="8">
    <source>
        <dbReference type="Proteomes" id="UP000808761"/>
    </source>
</evidence>
<evidence type="ECO:0000256" key="2">
    <source>
        <dbReference type="ARBA" id="ARBA00022692"/>
    </source>
</evidence>
<name>A0A9D6UM39_UNCSA</name>
<gene>
    <name evidence="7" type="ORF">HZB08_01765</name>
</gene>
<keyword evidence="4" id="KW-0472">Membrane</keyword>
<feature type="non-terminal residue" evidence="7">
    <location>
        <position position="1"/>
    </location>
</feature>
<feature type="domain" description="Bacterial surface antigen (D15)" evidence="6">
    <location>
        <begin position="1"/>
        <end position="140"/>
    </location>
</feature>
<comment type="caution">
    <text evidence="7">The sequence shown here is derived from an EMBL/GenBank/DDBJ whole genome shotgun (WGS) entry which is preliminary data.</text>
</comment>
<sequence>FTKLGWDINHYHPLFENQVLAAHAGVGIGIGDVPIGEIYWAGGANTVRGYYPAEAKKGKRKIITNIEYRINFSELFQGVFFCDWGNAWDTGGPLTEQFISGWGPGIRVNTPLGPIRLDYGVKGGKAFGEGIMHFSIGQAF</sequence>
<dbReference type="Gene3D" id="2.40.160.50">
    <property type="entry name" value="membrane protein fhac: a member of the omp85/tpsb transporter family"/>
    <property type="match status" value="1"/>
</dbReference>
<dbReference type="AlphaFoldDB" id="A0A9D6UM39"/>
<evidence type="ECO:0000256" key="1">
    <source>
        <dbReference type="ARBA" id="ARBA00004370"/>
    </source>
</evidence>
<proteinExistence type="predicted"/>
<keyword evidence="5" id="KW-0998">Cell outer membrane</keyword>
<dbReference type="EMBL" id="JACRKR010000090">
    <property type="protein sequence ID" value="MBI5078734.1"/>
    <property type="molecule type" value="Genomic_DNA"/>
</dbReference>
<dbReference type="Proteomes" id="UP000808761">
    <property type="component" value="Unassembled WGS sequence"/>
</dbReference>
<evidence type="ECO:0000256" key="3">
    <source>
        <dbReference type="ARBA" id="ARBA00022729"/>
    </source>
</evidence>
<dbReference type="InterPro" id="IPR000184">
    <property type="entry name" value="Bac_surfAg_D15"/>
</dbReference>
<dbReference type="InterPro" id="IPR039910">
    <property type="entry name" value="D15-like"/>
</dbReference>
<keyword evidence="2" id="KW-0812">Transmembrane</keyword>
<evidence type="ECO:0000256" key="4">
    <source>
        <dbReference type="ARBA" id="ARBA00023136"/>
    </source>
</evidence>
<dbReference type="PANTHER" id="PTHR12815:SF47">
    <property type="entry name" value="TRANSLOCATION AND ASSEMBLY MODULE SUBUNIT TAMA"/>
    <property type="match status" value="1"/>
</dbReference>
<keyword evidence="3" id="KW-0732">Signal</keyword>
<organism evidence="7 8">
    <name type="scientific">Candidatus Saganbacteria bacterium</name>
    <dbReference type="NCBI Taxonomy" id="2575572"/>
    <lineage>
        <taxon>Bacteria</taxon>
        <taxon>Bacillati</taxon>
        <taxon>Saganbacteria</taxon>
    </lineage>
</organism>
<evidence type="ECO:0000256" key="5">
    <source>
        <dbReference type="ARBA" id="ARBA00023237"/>
    </source>
</evidence>
<dbReference type="GO" id="GO:0019867">
    <property type="term" value="C:outer membrane"/>
    <property type="evidence" value="ECO:0007669"/>
    <property type="project" value="InterPro"/>
</dbReference>
<accession>A0A9D6UM39</accession>
<dbReference type="Pfam" id="PF01103">
    <property type="entry name" value="Omp85"/>
    <property type="match status" value="1"/>
</dbReference>
<protein>
    <submittedName>
        <fullName evidence="7">BamA/TamA family outer membrane protein</fullName>
    </submittedName>
</protein>
<evidence type="ECO:0000259" key="6">
    <source>
        <dbReference type="Pfam" id="PF01103"/>
    </source>
</evidence>